<dbReference type="AlphaFoldDB" id="A0A0W8FTX5"/>
<evidence type="ECO:0000256" key="7">
    <source>
        <dbReference type="SAM" id="Phobius"/>
    </source>
</evidence>
<dbReference type="SUPFAM" id="SSF81342">
    <property type="entry name" value="Transmembrane di-heme cytochromes"/>
    <property type="match status" value="1"/>
</dbReference>
<feature type="transmembrane region" description="Helical" evidence="7">
    <location>
        <begin position="167"/>
        <end position="190"/>
    </location>
</feature>
<feature type="transmembrane region" description="Helical" evidence="7">
    <location>
        <begin position="20"/>
        <end position="39"/>
    </location>
</feature>
<dbReference type="Gene3D" id="1.20.950.20">
    <property type="entry name" value="Transmembrane di-heme cytochromes, Chain C"/>
    <property type="match status" value="1"/>
</dbReference>
<dbReference type="EC" id="1.2.1.2" evidence="9"/>
<comment type="caution">
    <text evidence="9">The sequence shown here is derived from an EMBL/GenBank/DDBJ whole genome shotgun (WGS) entry which is preliminary data.</text>
</comment>
<reference evidence="9" key="1">
    <citation type="journal article" date="2015" name="Proc. Natl. Acad. Sci. U.S.A.">
        <title>Networks of energetic and metabolic interactions define dynamics in microbial communities.</title>
        <authorList>
            <person name="Embree M."/>
            <person name="Liu J.K."/>
            <person name="Al-Bassam M.M."/>
            <person name="Zengler K."/>
        </authorList>
    </citation>
    <scope>NUCLEOTIDE SEQUENCE</scope>
</reference>
<dbReference type="Pfam" id="PF01292">
    <property type="entry name" value="Ni_hydr_CYTB"/>
    <property type="match status" value="1"/>
</dbReference>
<evidence type="ECO:0000256" key="1">
    <source>
        <dbReference type="ARBA" id="ARBA00004651"/>
    </source>
</evidence>
<feature type="compositionally biased region" description="Basic and acidic residues" evidence="6">
    <location>
        <begin position="262"/>
        <end position="271"/>
    </location>
</feature>
<keyword evidence="5 7" id="KW-0472">Membrane</keyword>
<dbReference type="PANTHER" id="PTHR30485">
    <property type="entry name" value="NI/FE-HYDROGENASE 1 B-TYPE CYTOCHROME SUBUNIT"/>
    <property type="match status" value="1"/>
</dbReference>
<dbReference type="InterPro" id="IPR016174">
    <property type="entry name" value="Di-haem_cyt_TM"/>
</dbReference>
<dbReference type="EMBL" id="LNQE01000850">
    <property type="protein sequence ID" value="KUG24384.1"/>
    <property type="molecule type" value="Genomic_DNA"/>
</dbReference>
<evidence type="ECO:0000256" key="5">
    <source>
        <dbReference type="ARBA" id="ARBA00023136"/>
    </source>
</evidence>
<evidence type="ECO:0000256" key="2">
    <source>
        <dbReference type="ARBA" id="ARBA00022475"/>
    </source>
</evidence>
<dbReference type="InterPro" id="IPR051542">
    <property type="entry name" value="Hydrogenase_cytochrome"/>
</dbReference>
<dbReference type="PANTHER" id="PTHR30485:SF1">
    <property type="entry name" value="CYTOCHROME YDHU-RELATED"/>
    <property type="match status" value="1"/>
</dbReference>
<evidence type="ECO:0000256" key="6">
    <source>
        <dbReference type="SAM" id="MobiDB-lite"/>
    </source>
</evidence>
<proteinExistence type="predicted"/>
<keyword evidence="2" id="KW-1003">Cell membrane</keyword>
<accession>A0A0W8FTX5</accession>
<keyword evidence="3 7" id="KW-0812">Transmembrane</keyword>
<evidence type="ECO:0000313" key="9">
    <source>
        <dbReference type="EMBL" id="KUG24384.1"/>
    </source>
</evidence>
<name>A0A0W8FTX5_9ZZZZ</name>
<protein>
    <submittedName>
        <fullName evidence="9">Formate dehydrogenase-o, gamma subunit</fullName>
        <ecNumber evidence="9">1.2.1.2</ecNumber>
    </submittedName>
</protein>
<sequence>MTEKILPGKNLVVRHSILELIEHWSIAISGLVLFLTGMFELPMSKRYYISSIPGLGWSADYMTSLYLHYTAAVVFTAAAMFHIFYHGLRGEKGLFPQKGDFSASITVIKSLFGFGEEPPLHKYLPEQRLAYAGMAFIILMLIISGLVKTYKNLYAPDMSLTVVLVATWIHNIFFVLFFLAFLAHMAAIVLRPNWPMVRGIFTGKVQLDYARHRHPLWLAEIEPVQEVPVSVVEEWPTQPIKEPETEPVIEETDENNLPPEQNKSEETKEQE</sequence>
<organism evidence="9">
    <name type="scientific">hydrocarbon metagenome</name>
    <dbReference type="NCBI Taxonomy" id="938273"/>
    <lineage>
        <taxon>unclassified sequences</taxon>
        <taxon>metagenomes</taxon>
        <taxon>ecological metagenomes</taxon>
    </lineage>
</organism>
<gene>
    <name evidence="9" type="ORF">ASZ90_005849</name>
</gene>
<evidence type="ECO:0000259" key="8">
    <source>
        <dbReference type="Pfam" id="PF01292"/>
    </source>
</evidence>
<feature type="compositionally biased region" description="Acidic residues" evidence="6">
    <location>
        <begin position="245"/>
        <end position="254"/>
    </location>
</feature>
<comment type="subcellular location">
    <subcellularLocation>
        <location evidence="1">Cell membrane</location>
        <topology evidence="1">Multi-pass membrane protein</topology>
    </subcellularLocation>
</comment>
<dbReference type="GO" id="GO:0016491">
    <property type="term" value="F:oxidoreductase activity"/>
    <property type="evidence" value="ECO:0007669"/>
    <property type="project" value="UniProtKB-KW"/>
</dbReference>
<dbReference type="GO" id="GO:0005886">
    <property type="term" value="C:plasma membrane"/>
    <property type="evidence" value="ECO:0007669"/>
    <property type="project" value="UniProtKB-SubCell"/>
</dbReference>
<feature type="transmembrane region" description="Helical" evidence="7">
    <location>
        <begin position="129"/>
        <end position="147"/>
    </location>
</feature>
<evidence type="ECO:0000256" key="4">
    <source>
        <dbReference type="ARBA" id="ARBA00022989"/>
    </source>
</evidence>
<keyword evidence="4 7" id="KW-1133">Transmembrane helix</keyword>
<feature type="domain" description="Cytochrome b561 bacterial/Ni-hydrogenase" evidence="8">
    <location>
        <begin position="14"/>
        <end position="199"/>
    </location>
</feature>
<dbReference type="InterPro" id="IPR011577">
    <property type="entry name" value="Cyt_b561_bac/Ni-Hgenase"/>
</dbReference>
<dbReference type="GO" id="GO:0009055">
    <property type="term" value="F:electron transfer activity"/>
    <property type="evidence" value="ECO:0007669"/>
    <property type="project" value="InterPro"/>
</dbReference>
<keyword evidence="9" id="KW-0560">Oxidoreductase</keyword>
<dbReference type="GO" id="GO:0022904">
    <property type="term" value="P:respiratory electron transport chain"/>
    <property type="evidence" value="ECO:0007669"/>
    <property type="project" value="InterPro"/>
</dbReference>
<evidence type="ECO:0000256" key="3">
    <source>
        <dbReference type="ARBA" id="ARBA00022692"/>
    </source>
</evidence>
<feature type="region of interest" description="Disordered" evidence="6">
    <location>
        <begin position="235"/>
        <end position="271"/>
    </location>
</feature>
<dbReference type="GO" id="GO:0020037">
    <property type="term" value="F:heme binding"/>
    <property type="evidence" value="ECO:0007669"/>
    <property type="project" value="TreeGrafter"/>
</dbReference>
<feature type="transmembrane region" description="Helical" evidence="7">
    <location>
        <begin position="66"/>
        <end position="88"/>
    </location>
</feature>